<dbReference type="Pfam" id="PF09981">
    <property type="entry name" value="DUF2218"/>
    <property type="match status" value="1"/>
</dbReference>
<name>A0A8J3EPQ9_9PROT</name>
<sequence>MTLKATAQTDKASRYLQQLSKHWGHKFHVDFTPEQSTIKLPIGEVFLQAGDAALYISLEPENDDSADKLKDVVVQHIDRFAAREGGLVYVWDQNLE</sequence>
<dbReference type="RefSeq" id="WP_155140983.1">
    <property type="nucleotide sequence ID" value="NZ_BMGZ01000002.1"/>
</dbReference>
<dbReference type="AlphaFoldDB" id="A0A8J3EPQ9"/>
<evidence type="ECO:0000313" key="2">
    <source>
        <dbReference type="EMBL" id="NHK28734.1"/>
    </source>
</evidence>
<dbReference type="EMBL" id="BMGZ01000002">
    <property type="protein sequence ID" value="GGH99359.1"/>
    <property type="molecule type" value="Genomic_DNA"/>
</dbReference>
<comment type="caution">
    <text evidence="1">The sequence shown here is derived from an EMBL/GenBank/DDBJ whole genome shotgun (WGS) entry which is preliminary data.</text>
</comment>
<keyword evidence="4" id="KW-1185">Reference proteome</keyword>
<proteinExistence type="predicted"/>
<dbReference type="Proteomes" id="UP000621856">
    <property type="component" value="Unassembled WGS sequence"/>
</dbReference>
<protein>
    <submittedName>
        <fullName evidence="2">DUF2218 domain-containing protein</fullName>
    </submittedName>
</protein>
<dbReference type="Gene3D" id="3.30.310.50">
    <property type="entry name" value="Alpha-D-phosphohexomutase, C-terminal domain"/>
    <property type="match status" value="1"/>
</dbReference>
<evidence type="ECO:0000313" key="1">
    <source>
        <dbReference type="EMBL" id="GGH99359.1"/>
    </source>
</evidence>
<dbReference type="Proteomes" id="UP000818603">
    <property type="component" value="Unassembled WGS sequence"/>
</dbReference>
<dbReference type="InterPro" id="IPR014543">
    <property type="entry name" value="UCP028291"/>
</dbReference>
<gene>
    <name evidence="2" type="ORF">FF098_012510</name>
    <name evidence="1" type="ORF">GCM10011355_25130</name>
</gene>
<organism evidence="1 3">
    <name type="scientific">Aquisalinus luteolus</name>
    <dbReference type="NCBI Taxonomy" id="1566827"/>
    <lineage>
        <taxon>Bacteria</taxon>
        <taxon>Pseudomonadati</taxon>
        <taxon>Pseudomonadota</taxon>
        <taxon>Alphaproteobacteria</taxon>
        <taxon>Parvularculales</taxon>
        <taxon>Parvularculaceae</taxon>
        <taxon>Aquisalinus</taxon>
    </lineage>
</organism>
<reference evidence="2 4" key="2">
    <citation type="submission" date="2020-02" db="EMBL/GenBank/DDBJ databases">
        <title>Genome sequence of Parvularcula flava strain NH6-79.</title>
        <authorList>
            <person name="Abdul Karim M.H."/>
            <person name="Lam M.Q."/>
            <person name="Chen S.J."/>
            <person name="Yahya A."/>
            <person name="Shahir S."/>
            <person name="Shamsir M.S."/>
            <person name="Chong C.S."/>
        </authorList>
    </citation>
    <scope>NUCLEOTIDE SEQUENCE [LARGE SCALE GENOMIC DNA]</scope>
    <source>
        <strain evidence="2 4">NH6-79</strain>
    </source>
</reference>
<evidence type="ECO:0000313" key="3">
    <source>
        <dbReference type="Proteomes" id="UP000621856"/>
    </source>
</evidence>
<reference evidence="1" key="1">
    <citation type="journal article" date="2014" name="Int. J. Syst. Evol. Microbiol.">
        <title>Complete genome sequence of Corynebacterium casei LMG S-19264T (=DSM 44701T), isolated from a smear-ripened cheese.</title>
        <authorList>
            <consortium name="US DOE Joint Genome Institute (JGI-PGF)"/>
            <person name="Walter F."/>
            <person name="Albersmeier A."/>
            <person name="Kalinowski J."/>
            <person name="Ruckert C."/>
        </authorList>
    </citation>
    <scope>NUCLEOTIDE SEQUENCE</scope>
    <source>
        <strain evidence="1">CGMCC 1.14984</strain>
    </source>
</reference>
<dbReference type="PIRSF" id="PIRSF028291">
    <property type="entry name" value="UCP028291"/>
    <property type="match status" value="1"/>
</dbReference>
<reference evidence="1" key="3">
    <citation type="submission" date="2020-09" db="EMBL/GenBank/DDBJ databases">
        <authorList>
            <person name="Sun Q."/>
            <person name="Zhou Y."/>
        </authorList>
    </citation>
    <scope>NUCLEOTIDE SEQUENCE</scope>
    <source>
        <strain evidence="1">CGMCC 1.14984</strain>
    </source>
</reference>
<accession>A0A8J3EPQ9</accession>
<dbReference type="EMBL" id="VCJR02000002">
    <property type="protein sequence ID" value="NHK28734.1"/>
    <property type="molecule type" value="Genomic_DNA"/>
</dbReference>
<evidence type="ECO:0000313" key="4">
    <source>
        <dbReference type="Proteomes" id="UP000818603"/>
    </source>
</evidence>